<accession>A0A4Z1GJD3</accession>
<dbReference type="Proteomes" id="UP000297814">
    <property type="component" value="Unassembled WGS sequence"/>
</dbReference>
<name>A0A4Z1GJD3_9HELO</name>
<evidence type="ECO:0000313" key="3">
    <source>
        <dbReference type="Proteomes" id="UP000297814"/>
    </source>
</evidence>
<reference evidence="2 3" key="1">
    <citation type="submission" date="2017-12" db="EMBL/GenBank/DDBJ databases">
        <title>Comparative genomics of Botrytis spp.</title>
        <authorList>
            <person name="Valero-Jimenez C.A."/>
            <person name="Tapia P."/>
            <person name="Veloso J."/>
            <person name="Silva-Moreno E."/>
            <person name="Staats M."/>
            <person name="Valdes J.H."/>
            <person name="Van Kan J.A.L."/>
        </authorList>
    </citation>
    <scope>NUCLEOTIDE SEQUENCE [LARGE SCALE GENOMIC DNA]</scope>
    <source>
        <strain evidence="2 3">Bh0001</strain>
    </source>
</reference>
<dbReference type="EMBL" id="PQXK01000128">
    <property type="protein sequence ID" value="TGO36318.1"/>
    <property type="molecule type" value="Genomic_DNA"/>
</dbReference>
<sequence>MNAHALLTSQGWRGTGHSLHHSSDTIGLSRPLLVSKKDNLLGVGKKMHKTADMWWLNAFDASLKGLDTSKEGQVKVQEGGGLEMVVKGGSKWVGGKGGLYSFFVRGETVGGTMDDKEKEKKAMETIVKEEKSGKGKGKDKKRKGEERKESKEERRARKEKKRVERARKSAAKEAKKIKGGKEAKAPSASSTDSEKTETKEERRVRKEQKRQKKLLRQSEKESSDTSSASESAKKKKSRKNK</sequence>
<feature type="compositionally biased region" description="Basic and acidic residues" evidence="1">
    <location>
        <begin position="166"/>
        <end position="184"/>
    </location>
</feature>
<protein>
    <recommendedName>
        <fullName evidence="4">G-patch domain-containing protein</fullName>
    </recommendedName>
</protein>
<comment type="caution">
    <text evidence="2">The sequence shown here is derived from an EMBL/GenBank/DDBJ whole genome shotgun (WGS) entry which is preliminary data.</text>
</comment>
<feature type="compositionally biased region" description="Basic and acidic residues" evidence="1">
    <location>
        <begin position="142"/>
        <end position="156"/>
    </location>
</feature>
<evidence type="ECO:0000256" key="1">
    <source>
        <dbReference type="SAM" id="MobiDB-lite"/>
    </source>
</evidence>
<organism evidence="2 3">
    <name type="scientific">Botrytis hyacinthi</name>
    <dbReference type="NCBI Taxonomy" id="278943"/>
    <lineage>
        <taxon>Eukaryota</taxon>
        <taxon>Fungi</taxon>
        <taxon>Dikarya</taxon>
        <taxon>Ascomycota</taxon>
        <taxon>Pezizomycotina</taxon>
        <taxon>Leotiomycetes</taxon>
        <taxon>Helotiales</taxon>
        <taxon>Sclerotiniaceae</taxon>
        <taxon>Botrytis</taxon>
    </lineage>
</organism>
<feature type="compositionally biased region" description="Basic residues" evidence="1">
    <location>
        <begin position="205"/>
        <end position="215"/>
    </location>
</feature>
<feature type="region of interest" description="Disordered" evidence="1">
    <location>
        <begin position="114"/>
        <end position="241"/>
    </location>
</feature>
<feature type="compositionally biased region" description="Basic and acidic residues" evidence="1">
    <location>
        <begin position="114"/>
        <end position="133"/>
    </location>
</feature>
<feature type="compositionally biased region" description="Basic and acidic residues" evidence="1">
    <location>
        <begin position="192"/>
        <end position="204"/>
    </location>
</feature>
<proteinExistence type="predicted"/>
<gene>
    <name evidence="2" type="ORF">BHYA_0128g00050</name>
</gene>
<keyword evidence="3" id="KW-1185">Reference proteome</keyword>
<evidence type="ECO:0008006" key="4">
    <source>
        <dbReference type="Google" id="ProtNLM"/>
    </source>
</evidence>
<evidence type="ECO:0000313" key="2">
    <source>
        <dbReference type="EMBL" id="TGO36318.1"/>
    </source>
</evidence>
<dbReference type="AlphaFoldDB" id="A0A4Z1GJD3"/>